<evidence type="ECO:0000256" key="3">
    <source>
        <dbReference type="SAM" id="Coils"/>
    </source>
</evidence>
<dbReference type="FunFam" id="2.60.34.10:FF:000002">
    <property type="entry name" value="Heat shock 70 kDa"/>
    <property type="match status" value="1"/>
</dbReference>
<dbReference type="SUPFAM" id="SSF100934">
    <property type="entry name" value="Heat shock protein 70kD (HSP70), C-terminal subdomain"/>
    <property type="match status" value="1"/>
</dbReference>
<keyword evidence="5" id="KW-1185">Reference proteome</keyword>
<dbReference type="PRINTS" id="PR00301">
    <property type="entry name" value="HEATSHOCK70"/>
</dbReference>
<dbReference type="InterPro" id="IPR029048">
    <property type="entry name" value="HSP70_C_sf"/>
</dbReference>
<dbReference type="STRING" id="74649.A0A2P6Q858"/>
<keyword evidence="3" id="KW-0175">Coiled coil</keyword>
<reference evidence="4 5" key="1">
    <citation type="journal article" date="2018" name="Nat. Genet.">
        <title>The Rosa genome provides new insights in the design of modern roses.</title>
        <authorList>
            <person name="Bendahmane M."/>
        </authorList>
    </citation>
    <scope>NUCLEOTIDE SEQUENCE [LARGE SCALE GENOMIC DNA]</scope>
    <source>
        <strain evidence="5">cv. Old Blush</strain>
    </source>
</reference>
<dbReference type="Pfam" id="PF00012">
    <property type="entry name" value="HSP70"/>
    <property type="match status" value="1"/>
</dbReference>
<dbReference type="PANTHER" id="PTHR19375">
    <property type="entry name" value="HEAT SHOCK PROTEIN 70KDA"/>
    <property type="match status" value="1"/>
</dbReference>
<feature type="coiled-coil region" evidence="3">
    <location>
        <begin position="321"/>
        <end position="355"/>
    </location>
</feature>
<evidence type="ECO:0000256" key="2">
    <source>
        <dbReference type="ARBA" id="ARBA00022840"/>
    </source>
</evidence>
<keyword evidence="2" id="KW-0067">ATP-binding</keyword>
<dbReference type="OMA" id="CIVKEAE"/>
<evidence type="ECO:0000313" key="5">
    <source>
        <dbReference type="Proteomes" id="UP000238479"/>
    </source>
</evidence>
<dbReference type="GO" id="GO:0140662">
    <property type="term" value="F:ATP-dependent protein folding chaperone"/>
    <property type="evidence" value="ECO:0007669"/>
    <property type="project" value="InterPro"/>
</dbReference>
<dbReference type="InterPro" id="IPR029047">
    <property type="entry name" value="HSP70_peptide-bd_sf"/>
</dbReference>
<protein>
    <submittedName>
        <fullName evidence="4">Putative Heat shock protein 70 family</fullName>
    </submittedName>
</protein>
<name>A0A2P6Q858_ROSCH</name>
<gene>
    <name evidence="4" type="ORF">RchiOBHm_Chr5g0023851</name>
</gene>
<keyword evidence="4" id="KW-0346">Stress response</keyword>
<dbReference type="Gene3D" id="2.60.34.10">
    <property type="entry name" value="Substrate Binding Domain Of DNAk, Chain A, domain 1"/>
    <property type="match status" value="1"/>
</dbReference>
<proteinExistence type="predicted"/>
<dbReference type="Gene3D" id="1.20.1270.10">
    <property type="match status" value="1"/>
</dbReference>
<comment type="caution">
    <text evidence="4">The sequence shown here is derived from an EMBL/GenBank/DDBJ whole genome shotgun (WGS) entry which is preliminary data.</text>
</comment>
<dbReference type="GO" id="GO:0005524">
    <property type="term" value="F:ATP binding"/>
    <property type="evidence" value="ECO:0007669"/>
    <property type="project" value="UniProtKB-KW"/>
</dbReference>
<dbReference type="Proteomes" id="UP000238479">
    <property type="component" value="Chromosome 5"/>
</dbReference>
<dbReference type="EMBL" id="PDCK01000043">
    <property type="protein sequence ID" value="PRQ30365.1"/>
    <property type="molecule type" value="Genomic_DNA"/>
</dbReference>
<dbReference type="Gramene" id="PRQ30365">
    <property type="protein sequence ID" value="PRQ30365"/>
    <property type="gene ID" value="RchiOBHm_Chr5g0023851"/>
</dbReference>
<accession>A0A2P6Q858</accession>
<evidence type="ECO:0000313" key="4">
    <source>
        <dbReference type="EMBL" id="PRQ30365.1"/>
    </source>
</evidence>
<keyword evidence="1" id="KW-0547">Nucleotide-binding</keyword>
<dbReference type="AlphaFoldDB" id="A0A2P6Q858"/>
<dbReference type="SUPFAM" id="SSF100920">
    <property type="entry name" value="Heat shock protein 70kD (HSP70), peptide-binding domain"/>
    <property type="match status" value="1"/>
</dbReference>
<sequence length="366" mass="41707">MKLFSVRVLLVTFPANSFFLSFLFSVLPHCLLDEIAIRLRDSDEQVAAVLTDDGFDEQYEHHLELFKDELEMLEDEIELEELEKMVELEQELKELELLEVAGEMEQLEMLAIEGSYPYLNNGVNPEAFAYDKAGDGNKDIILWDVAPLTLGIETAGGIMTKLIPRNTVIPTKKSQVFTTYQDQQSTVYIQVYEGEGSLTRYCRILGKFELTGIPPAPRGIPRIEVTFEVDTNGFLNVKAEDKGTGKSEKITITNDKGCTSQEEIECIVKEAEELADEDQKVKERIDAHNSLKTFIYNLKNQINEMDKLEYDEKDKLETAVKKALEWMKDNQTAEKEDYEEKLKEVEAICNAIITTVYQRSGDTPVD</sequence>
<dbReference type="InterPro" id="IPR013126">
    <property type="entry name" value="Hsp_70_fam"/>
</dbReference>
<organism evidence="4 5">
    <name type="scientific">Rosa chinensis</name>
    <name type="common">China rose</name>
    <dbReference type="NCBI Taxonomy" id="74649"/>
    <lineage>
        <taxon>Eukaryota</taxon>
        <taxon>Viridiplantae</taxon>
        <taxon>Streptophyta</taxon>
        <taxon>Embryophyta</taxon>
        <taxon>Tracheophyta</taxon>
        <taxon>Spermatophyta</taxon>
        <taxon>Magnoliopsida</taxon>
        <taxon>eudicotyledons</taxon>
        <taxon>Gunneridae</taxon>
        <taxon>Pentapetalae</taxon>
        <taxon>rosids</taxon>
        <taxon>fabids</taxon>
        <taxon>Rosales</taxon>
        <taxon>Rosaceae</taxon>
        <taxon>Rosoideae</taxon>
        <taxon>Rosoideae incertae sedis</taxon>
        <taxon>Rosa</taxon>
    </lineage>
</organism>
<feature type="coiled-coil region" evidence="3">
    <location>
        <begin position="56"/>
        <end position="105"/>
    </location>
</feature>
<evidence type="ECO:0000256" key="1">
    <source>
        <dbReference type="ARBA" id="ARBA00022741"/>
    </source>
</evidence>